<evidence type="ECO:0000259" key="2">
    <source>
        <dbReference type="Pfam" id="PF13229"/>
    </source>
</evidence>
<dbReference type="Pfam" id="PF13229">
    <property type="entry name" value="Beta_helix"/>
    <property type="match status" value="1"/>
</dbReference>
<feature type="signal peptide" evidence="1">
    <location>
        <begin position="1"/>
        <end position="26"/>
    </location>
</feature>
<dbReference type="SMART" id="SM00710">
    <property type="entry name" value="PbH1"/>
    <property type="match status" value="4"/>
</dbReference>
<dbReference type="InterPro" id="IPR012334">
    <property type="entry name" value="Pectin_lyas_fold"/>
</dbReference>
<dbReference type="AlphaFoldDB" id="A0A0S7XQB3"/>
<organism evidence="3 4">
    <name type="scientific">candidate division KD3-62 bacterium DG_56</name>
    <dbReference type="NCBI Taxonomy" id="1704032"/>
    <lineage>
        <taxon>Bacteria</taxon>
        <taxon>candidate division KD3-62</taxon>
    </lineage>
</organism>
<protein>
    <recommendedName>
        <fullName evidence="2">Right handed beta helix domain-containing protein</fullName>
    </recommendedName>
</protein>
<dbReference type="SUPFAM" id="SSF51126">
    <property type="entry name" value="Pectin lyase-like"/>
    <property type="match status" value="1"/>
</dbReference>
<evidence type="ECO:0000313" key="4">
    <source>
        <dbReference type="Proteomes" id="UP000052020"/>
    </source>
</evidence>
<evidence type="ECO:0000313" key="3">
    <source>
        <dbReference type="EMBL" id="KPJ64419.1"/>
    </source>
</evidence>
<gene>
    <name evidence="3" type="ORF">AMK68_01685</name>
</gene>
<sequence>MKICFPLTVVLISVLALLAFNGSALADVIYVDCDAEGEEDGTSWEDAFTTITDGLDEATSGDEVWVAQGNYTENITLKAGVSLLGGFAGSGSTRDWNTWVTTIAKNGSAMVAVVAVPSNATETCVIEGFTITEGDYGAILCLGSPTISHNVIHDNHTYFWGAILAVAGSTATIVNNLIYDNTNDWSGGGGIGIYGSPTIVNNTIADNDGLSGGGIYCQSGSPVIANNVIAFNKTGCGIWVAGGDPTLYNNNVYGNTDDSEDPCNYYNIDPGEDDISMNPLFVDRANEDYHIVGNSPCMDHGSNNAPDIPDLDIDMEERVDNDVVDIGYDEFDLGSEEEVCLNLNYVDGCAQLITLPGRAVDPDPWEVFDELRPPNKAQDLLSGNLHRYDAVLNNWVTYWHSNPTPFGQIYPGAGYSLTIFDDETICYDARVSYLSEATYFWPGEQWHLMGCPQTESVWIGDTEWYQYGDGPELFDDIKDVWVQDPLFHYDCDELTFVLLGLKVTDDEEDFRPFWAYWMYAFEANLVMVAPPGD</sequence>
<dbReference type="Proteomes" id="UP000052020">
    <property type="component" value="Unassembled WGS sequence"/>
</dbReference>
<feature type="chain" id="PRO_5006640225" description="Right handed beta helix domain-containing protein" evidence="1">
    <location>
        <begin position="27"/>
        <end position="533"/>
    </location>
</feature>
<reference evidence="3 4" key="1">
    <citation type="journal article" date="2015" name="Microbiome">
        <title>Genomic resolution of linkages in carbon, nitrogen, and sulfur cycling among widespread estuary sediment bacteria.</title>
        <authorList>
            <person name="Baker B.J."/>
            <person name="Lazar C.S."/>
            <person name="Teske A.P."/>
            <person name="Dick G.J."/>
        </authorList>
    </citation>
    <scope>NUCLEOTIDE SEQUENCE [LARGE SCALE GENOMIC DNA]</scope>
    <source>
        <strain evidence="3">DG_56</strain>
    </source>
</reference>
<dbReference type="Gene3D" id="2.160.20.10">
    <property type="entry name" value="Single-stranded right-handed beta-helix, Pectin lyase-like"/>
    <property type="match status" value="2"/>
</dbReference>
<name>A0A0S7XQB3_9BACT</name>
<dbReference type="EMBL" id="LIZY01000027">
    <property type="protein sequence ID" value="KPJ64419.1"/>
    <property type="molecule type" value="Genomic_DNA"/>
</dbReference>
<accession>A0A0S7XQB3</accession>
<dbReference type="InterPro" id="IPR006626">
    <property type="entry name" value="PbH1"/>
</dbReference>
<proteinExistence type="predicted"/>
<feature type="domain" description="Right handed beta helix" evidence="2">
    <location>
        <begin position="120"/>
        <end position="252"/>
    </location>
</feature>
<comment type="caution">
    <text evidence="3">The sequence shown here is derived from an EMBL/GenBank/DDBJ whole genome shotgun (WGS) entry which is preliminary data.</text>
</comment>
<keyword evidence="1" id="KW-0732">Signal</keyword>
<evidence type="ECO:0000256" key="1">
    <source>
        <dbReference type="SAM" id="SignalP"/>
    </source>
</evidence>
<dbReference type="InterPro" id="IPR039448">
    <property type="entry name" value="Beta_helix"/>
</dbReference>
<dbReference type="InterPro" id="IPR011050">
    <property type="entry name" value="Pectin_lyase_fold/virulence"/>
</dbReference>